<organism evidence="1 2">
    <name type="scientific">Litoreibacter albidus</name>
    <dbReference type="NCBI Taxonomy" id="670155"/>
    <lineage>
        <taxon>Bacteria</taxon>
        <taxon>Pseudomonadati</taxon>
        <taxon>Pseudomonadota</taxon>
        <taxon>Alphaproteobacteria</taxon>
        <taxon>Rhodobacterales</taxon>
        <taxon>Roseobacteraceae</taxon>
        <taxon>Litoreibacter</taxon>
    </lineage>
</organism>
<reference evidence="2" key="1">
    <citation type="submission" date="2016-10" db="EMBL/GenBank/DDBJ databases">
        <authorList>
            <person name="Varghese N."/>
            <person name="Submissions S."/>
        </authorList>
    </citation>
    <scope>NUCLEOTIDE SEQUENCE [LARGE SCALE GENOMIC DNA]</scope>
    <source>
        <strain evidence="2">DSM 26922</strain>
    </source>
</reference>
<dbReference type="AlphaFoldDB" id="A0A1H3BID1"/>
<proteinExistence type="predicted"/>
<dbReference type="OrthoDB" id="8155933at2"/>
<dbReference type="STRING" id="670155.SAMN04488001_3152"/>
<keyword evidence="2" id="KW-1185">Reference proteome</keyword>
<dbReference type="Proteomes" id="UP000199441">
    <property type="component" value="Unassembled WGS sequence"/>
</dbReference>
<accession>A0A1H3BID1</accession>
<sequence>MAGPKTRPDNNFHCFEGAGYGFWKAIAQGMRPTGLTGSPDGYQLDYAKDVDGAIVHNGGMFAPQEVKLRPGSYFRFFGTASKNVYGAGSSMAGGWWLDYDNFLKVCEWAEAHDISLARAAQALLVIPKEWHDCGYVGRARLKTTMKAWVGKGKPATGSVSPDSAMRDKAKTPVTMAPAHLEMKQYFVPGDRALLGASFEVVNTQQVIRKDARLP</sequence>
<name>A0A1H3BID1_9RHOB</name>
<gene>
    <name evidence="1" type="ORF">SAMN04488001_3152</name>
</gene>
<dbReference type="EMBL" id="FNOI01000007">
    <property type="protein sequence ID" value="SDX41535.1"/>
    <property type="molecule type" value="Genomic_DNA"/>
</dbReference>
<protein>
    <submittedName>
        <fullName evidence="1">Uncharacterized protein</fullName>
    </submittedName>
</protein>
<dbReference type="RefSeq" id="WP_089947879.1">
    <property type="nucleotide sequence ID" value="NZ_FNOI01000007.1"/>
</dbReference>
<evidence type="ECO:0000313" key="1">
    <source>
        <dbReference type="EMBL" id="SDX41535.1"/>
    </source>
</evidence>
<evidence type="ECO:0000313" key="2">
    <source>
        <dbReference type="Proteomes" id="UP000199441"/>
    </source>
</evidence>